<comment type="caution">
    <text evidence="1">The sequence shown here is derived from an EMBL/GenBank/DDBJ whole genome shotgun (WGS) entry which is preliminary data.</text>
</comment>
<gene>
    <name evidence="1" type="ORF">HPB47_014339</name>
</gene>
<protein>
    <submittedName>
        <fullName evidence="1">Uncharacterized protein</fullName>
    </submittedName>
</protein>
<organism evidence="1 2">
    <name type="scientific">Ixodes persulcatus</name>
    <name type="common">Taiga tick</name>
    <dbReference type="NCBI Taxonomy" id="34615"/>
    <lineage>
        <taxon>Eukaryota</taxon>
        <taxon>Metazoa</taxon>
        <taxon>Ecdysozoa</taxon>
        <taxon>Arthropoda</taxon>
        <taxon>Chelicerata</taxon>
        <taxon>Arachnida</taxon>
        <taxon>Acari</taxon>
        <taxon>Parasitiformes</taxon>
        <taxon>Ixodida</taxon>
        <taxon>Ixodoidea</taxon>
        <taxon>Ixodidae</taxon>
        <taxon>Ixodinae</taxon>
        <taxon>Ixodes</taxon>
    </lineage>
</organism>
<evidence type="ECO:0000313" key="1">
    <source>
        <dbReference type="EMBL" id="KAG0443961.1"/>
    </source>
</evidence>
<accession>A0AC60QY43</accession>
<reference evidence="1 2" key="1">
    <citation type="journal article" date="2020" name="Cell">
        <title>Large-Scale Comparative Analyses of Tick Genomes Elucidate Their Genetic Diversity and Vector Capacities.</title>
        <authorList>
            <consortium name="Tick Genome and Microbiome Consortium (TIGMIC)"/>
            <person name="Jia N."/>
            <person name="Wang J."/>
            <person name="Shi W."/>
            <person name="Du L."/>
            <person name="Sun Y."/>
            <person name="Zhan W."/>
            <person name="Jiang J.F."/>
            <person name="Wang Q."/>
            <person name="Zhang B."/>
            <person name="Ji P."/>
            <person name="Bell-Sakyi L."/>
            <person name="Cui X.M."/>
            <person name="Yuan T.T."/>
            <person name="Jiang B.G."/>
            <person name="Yang W.F."/>
            <person name="Lam T.T."/>
            <person name="Chang Q.C."/>
            <person name="Ding S.J."/>
            <person name="Wang X.J."/>
            <person name="Zhu J.G."/>
            <person name="Ruan X.D."/>
            <person name="Zhao L."/>
            <person name="Wei J.T."/>
            <person name="Ye R.Z."/>
            <person name="Que T.C."/>
            <person name="Du C.H."/>
            <person name="Zhou Y.H."/>
            <person name="Cheng J.X."/>
            <person name="Dai P.F."/>
            <person name="Guo W.B."/>
            <person name="Han X.H."/>
            <person name="Huang E.J."/>
            <person name="Li L.F."/>
            <person name="Wei W."/>
            <person name="Gao Y.C."/>
            <person name="Liu J.Z."/>
            <person name="Shao H.Z."/>
            <person name="Wang X."/>
            <person name="Wang C.C."/>
            <person name="Yang T.C."/>
            <person name="Huo Q.B."/>
            <person name="Li W."/>
            <person name="Chen H.Y."/>
            <person name="Chen S.E."/>
            <person name="Zhou L.G."/>
            <person name="Ni X.B."/>
            <person name="Tian J.H."/>
            <person name="Sheng Y."/>
            <person name="Liu T."/>
            <person name="Pan Y.S."/>
            <person name="Xia L.Y."/>
            <person name="Li J."/>
            <person name="Zhao F."/>
            <person name="Cao W.C."/>
        </authorList>
    </citation>
    <scope>NUCLEOTIDE SEQUENCE [LARGE SCALE GENOMIC DNA]</scope>
    <source>
        <strain evidence="1">Iper-2018</strain>
    </source>
</reference>
<sequence>MQMLPALALLPPAEVPEAFDKLLEVLPSEVTDLAMYFHQAYGACMMPCSKICHAQTTLSKPGIEASRGAMLHVLDSQETREKEVTQFLALAGSRQRQAAPGVVRGDLGSGLTLQCNVASGRRWPRRVLWQKDGRGLGSGLSWTLHEPRGALVSTALLESDAGDYSCGLDDGRSWPSTRLVIRTPPARLSNLTVHPSTVVATVRWHVSQDGGYPISHFSLAYQPAHQSPVANGSLRGPPLPVHISPAARQFFVYHLQPGTAYVFRMWASNRLGPGEPSTVYASTASPRGASSGSYAEAVSSRGPAPPKVSVATQVSLGNPGKPLQSSTPRLNLSLPGHSLKAATAAKAPSHVKDSGATEAMDVTPLPTPRRSSSQEERAPRSSS</sequence>
<proteinExistence type="predicted"/>
<evidence type="ECO:0000313" key="2">
    <source>
        <dbReference type="Proteomes" id="UP000805193"/>
    </source>
</evidence>
<keyword evidence="2" id="KW-1185">Reference proteome</keyword>
<dbReference type="EMBL" id="JABSTQ010002675">
    <property type="protein sequence ID" value="KAG0443961.1"/>
    <property type="molecule type" value="Genomic_DNA"/>
</dbReference>
<name>A0AC60QY43_IXOPE</name>
<dbReference type="Proteomes" id="UP000805193">
    <property type="component" value="Unassembled WGS sequence"/>
</dbReference>